<protein>
    <submittedName>
        <fullName evidence="1">Uncharacterized protein</fullName>
    </submittedName>
</protein>
<dbReference type="AlphaFoldDB" id="A0A6J4PQC3"/>
<sequence length="66" mass="7488">MSKVERLENEVRALSKEELATFREWFREFEANAWDREIEADAAAGKLDNLADGALRAHRAGKSTPL</sequence>
<name>A0A6J4PQC3_9ACTN</name>
<gene>
    <name evidence="1" type="ORF">AVDCRST_MAG82-1474</name>
</gene>
<dbReference type="EMBL" id="CADCVA010000210">
    <property type="protein sequence ID" value="CAA9421510.1"/>
    <property type="molecule type" value="Genomic_DNA"/>
</dbReference>
<proteinExistence type="predicted"/>
<reference evidence="1" key="1">
    <citation type="submission" date="2020-02" db="EMBL/GenBank/DDBJ databases">
        <authorList>
            <person name="Meier V. D."/>
        </authorList>
    </citation>
    <scope>NUCLEOTIDE SEQUENCE</scope>
    <source>
        <strain evidence="1">AVDCRST_MAG82</strain>
    </source>
</reference>
<accession>A0A6J4PQC3</accession>
<organism evidence="1">
    <name type="scientific">uncultured Rubrobacteraceae bacterium</name>
    <dbReference type="NCBI Taxonomy" id="349277"/>
    <lineage>
        <taxon>Bacteria</taxon>
        <taxon>Bacillati</taxon>
        <taxon>Actinomycetota</taxon>
        <taxon>Rubrobacteria</taxon>
        <taxon>Rubrobacterales</taxon>
        <taxon>Rubrobacteraceae</taxon>
        <taxon>environmental samples</taxon>
    </lineage>
</organism>
<evidence type="ECO:0000313" key="1">
    <source>
        <dbReference type="EMBL" id="CAA9421510.1"/>
    </source>
</evidence>